<evidence type="ECO:0000256" key="3">
    <source>
        <dbReference type="ARBA" id="ARBA00022630"/>
    </source>
</evidence>
<dbReference type="EC" id="1.1.3.6" evidence="12"/>
<dbReference type="InterPro" id="IPR003953">
    <property type="entry name" value="FAD-dep_OxRdtase_2_FAD-bd"/>
</dbReference>
<gene>
    <name evidence="18" type="ORF">P5673_004075</name>
</gene>
<dbReference type="InterPro" id="IPR007867">
    <property type="entry name" value="GMC_OxRtase_C"/>
</dbReference>
<evidence type="ECO:0000256" key="1">
    <source>
        <dbReference type="ARBA" id="ARBA00001974"/>
    </source>
</evidence>
<dbReference type="GO" id="GO:0050660">
    <property type="term" value="F:flavin adenine dinucleotide binding"/>
    <property type="evidence" value="ECO:0007669"/>
    <property type="project" value="InterPro"/>
</dbReference>
<sequence length="585" mass="63329">MGSTKKPDWAVYSKLGSPITSIKTKYDVVVIGSGYGGGIAASRCARAGKSVCVLERGKEWLPGDFPETFDLVAQQVQATFGGKPMTYGKPNDLMDFFVTDDLTVLTGSGLGGTSLINANVALDMDPAVLQDSAWPKEIRNDADQMNTVDRGHFFDMIKPETYPTSYPALHKIDRMKESLGKYDIEDLDEKILSKLPLYVTFEDKLTNHVGVPQPKCTACGNCVGGCNVGAKNTLNMNYLPDAKAHGAEIFTETDVATILKSTTSSDWIINFKRVDSGSTGQEQTVQATYVILGAGAIGSTKILLRSKQNGLAISDRVGLGFSTNGDVLGTSYNADNFANSIGFPTDEMEAVEKPPGPTITTVADFRKVIEGSFEKHHVIEDFSIPCNTAKVYRTGLAFAALKIGTKEYPPYEEFEKTMQILRREADDKSLTFLGMSHDDAKGVISLRNEIFDITWDDLGCQKNFLDVNKDMQKMTGGLEGVFVINPMWHPALGNSVISGHPLGGCSMGESGQTGVVNHAGQVFDGNTDQVMTGILVVDGAIVPRPVGVNPSLTIAILAERCLRLLAQREGWNIDYDTFIPLPGSK</sequence>
<comment type="pathway">
    <text evidence="11">Steroid metabolism; cholesterol degradation.</text>
</comment>
<organism evidence="18 19">
    <name type="scientific">Acropora cervicornis</name>
    <name type="common">Staghorn coral</name>
    <dbReference type="NCBI Taxonomy" id="6130"/>
    <lineage>
        <taxon>Eukaryota</taxon>
        <taxon>Metazoa</taxon>
        <taxon>Cnidaria</taxon>
        <taxon>Anthozoa</taxon>
        <taxon>Hexacorallia</taxon>
        <taxon>Scleractinia</taxon>
        <taxon>Astrocoeniina</taxon>
        <taxon>Acroporidae</taxon>
        <taxon>Acropora</taxon>
    </lineage>
</organism>
<evidence type="ECO:0000256" key="12">
    <source>
        <dbReference type="ARBA" id="ARBA00049723"/>
    </source>
</evidence>
<keyword evidence="19" id="KW-1185">Reference proteome</keyword>
<comment type="cofactor">
    <cofactor evidence="1">
        <name>FAD</name>
        <dbReference type="ChEBI" id="CHEBI:57692"/>
    </cofactor>
</comment>
<accession>A0AAD9VEX6</accession>
<evidence type="ECO:0000259" key="17">
    <source>
        <dbReference type="Pfam" id="PF05199"/>
    </source>
</evidence>
<dbReference type="GO" id="GO:0016995">
    <property type="term" value="F:cholesterol oxidase activity"/>
    <property type="evidence" value="ECO:0007669"/>
    <property type="project" value="UniProtKB-EC"/>
</dbReference>
<reference evidence="18" key="1">
    <citation type="journal article" date="2023" name="G3 (Bethesda)">
        <title>Whole genome assembly and annotation of the endangered Caribbean coral Acropora cervicornis.</title>
        <authorList>
            <person name="Selwyn J.D."/>
            <person name="Vollmer S.V."/>
        </authorList>
    </citation>
    <scope>NUCLEOTIDE SEQUENCE</scope>
    <source>
        <strain evidence="18">K2</strain>
    </source>
</reference>
<feature type="domain" description="FAD-dependent oxidoreductase 2 FAD-binding" evidence="16">
    <location>
        <begin position="27"/>
        <end position="58"/>
    </location>
</feature>
<feature type="domain" description="Glucose-methanol-choline oxidoreductase N-terminal" evidence="15">
    <location>
        <begin position="214"/>
        <end position="306"/>
    </location>
</feature>
<evidence type="ECO:0000256" key="5">
    <source>
        <dbReference type="ARBA" id="ARBA00023002"/>
    </source>
</evidence>
<evidence type="ECO:0000259" key="15">
    <source>
        <dbReference type="Pfam" id="PF00732"/>
    </source>
</evidence>
<dbReference type="Pfam" id="PF00890">
    <property type="entry name" value="FAD_binding_2"/>
    <property type="match status" value="1"/>
</dbReference>
<reference evidence="18" key="2">
    <citation type="journal article" date="2023" name="Science">
        <title>Genomic signatures of disease resistance in endangered staghorn corals.</title>
        <authorList>
            <person name="Vollmer S.V."/>
            <person name="Selwyn J.D."/>
            <person name="Despard B.A."/>
            <person name="Roesel C.L."/>
        </authorList>
    </citation>
    <scope>NUCLEOTIDE SEQUENCE</scope>
    <source>
        <strain evidence="18">K2</strain>
    </source>
</reference>
<keyword evidence="3" id="KW-0285">Flavoprotein</keyword>
<dbReference type="EC" id="5.3.3.1" evidence="10"/>
<evidence type="ECO:0000259" key="16">
    <source>
        <dbReference type="Pfam" id="PF00890"/>
    </source>
</evidence>
<protein>
    <recommendedName>
        <fullName evidence="13">Cholesterol oxidase</fullName>
        <ecNumber evidence="12">1.1.3.6</ecNumber>
        <ecNumber evidence="10">5.3.3.1</ecNumber>
    </recommendedName>
    <alternativeName>
        <fullName evidence="14">Cholesterol isomerase</fullName>
    </alternativeName>
</protein>
<dbReference type="InterPro" id="IPR052542">
    <property type="entry name" value="Cholesterol_Oxidase"/>
</dbReference>
<evidence type="ECO:0000256" key="2">
    <source>
        <dbReference type="ARBA" id="ARBA00022548"/>
    </source>
</evidence>
<evidence type="ECO:0000256" key="4">
    <source>
        <dbReference type="ARBA" id="ARBA00022827"/>
    </source>
</evidence>
<keyword evidence="4" id="KW-0274">FAD</keyword>
<dbReference type="PANTHER" id="PTHR47470">
    <property type="entry name" value="CHOLESTEROL OXIDASE"/>
    <property type="match status" value="1"/>
</dbReference>
<evidence type="ECO:0000256" key="8">
    <source>
        <dbReference type="ARBA" id="ARBA00023221"/>
    </source>
</evidence>
<name>A0AAD9VEX6_ACRCE</name>
<dbReference type="InterPro" id="IPR036188">
    <property type="entry name" value="FAD/NAD-bd_sf"/>
</dbReference>
<keyword evidence="2" id="KW-0153">Cholesterol metabolism</keyword>
<keyword evidence="6" id="KW-0443">Lipid metabolism</keyword>
<dbReference type="GO" id="GO:0008203">
    <property type="term" value="P:cholesterol metabolic process"/>
    <property type="evidence" value="ECO:0007669"/>
    <property type="project" value="UniProtKB-KW"/>
</dbReference>
<evidence type="ECO:0000256" key="13">
    <source>
        <dbReference type="ARBA" id="ARBA00049744"/>
    </source>
</evidence>
<comment type="caution">
    <text evidence="18">The sequence shown here is derived from an EMBL/GenBank/DDBJ whole genome shotgun (WGS) entry which is preliminary data.</text>
</comment>
<keyword evidence="7" id="KW-1207">Sterol metabolism</keyword>
<evidence type="ECO:0000313" key="18">
    <source>
        <dbReference type="EMBL" id="KAK2571472.1"/>
    </source>
</evidence>
<evidence type="ECO:0000256" key="14">
    <source>
        <dbReference type="ARBA" id="ARBA00049778"/>
    </source>
</evidence>
<proteinExistence type="predicted"/>
<keyword evidence="5" id="KW-0560">Oxidoreductase</keyword>
<dbReference type="SUPFAM" id="SSF51905">
    <property type="entry name" value="FAD/NAD(P)-binding domain"/>
    <property type="match status" value="1"/>
</dbReference>
<evidence type="ECO:0000313" key="19">
    <source>
        <dbReference type="Proteomes" id="UP001249851"/>
    </source>
</evidence>
<keyword evidence="9" id="KW-0413">Isomerase</keyword>
<dbReference type="EMBL" id="JARQWQ010000006">
    <property type="protein sequence ID" value="KAK2571472.1"/>
    <property type="molecule type" value="Genomic_DNA"/>
</dbReference>
<keyword evidence="8" id="KW-0753">Steroid metabolism</keyword>
<evidence type="ECO:0000256" key="9">
    <source>
        <dbReference type="ARBA" id="ARBA00023235"/>
    </source>
</evidence>
<dbReference type="GO" id="GO:0004769">
    <property type="term" value="F:steroid Delta-isomerase activity"/>
    <property type="evidence" value="ECO:0007669"/>
    <property type="project" value="UniProtKB-EC"/>
</dbReference>
<dbReference type="Gene3D" id="3.50.50.60">
    <property type="entry name" value="FAD/NAD(P)-binding domain"/>
    <property type="match status" value="3"/>
</dbReference>
<dbReference type="Pfam" id="PF05199">
    <property type="entry name" value="GMC_oxred_C"/>
    <property type="match status" value="1"/>
</dbReference>
<feature type="domain" description="Glucose-methanol-choline oxidoreductase C-terminal" evidence="17">
    <location>
        <begin position="498"/>
        <end position="558"/>
    </location>
</feature>
<evidence type="ECO:0000256" key="11">
    <source>
        <dbReference type="ARBA" id="ARBA00049645"/>
    </source>
</evidence>
<dbReference type="PANTHER" id="PTHR47470:SF1">
    <property type="entry name" value="FAD-DEPENDENT OXIDOREDUCTASE 2 FAD BINDING DOMAIN-CONTAINING PROTEIN"/>
    <property type="match status" value="1"/>
</dbReference>
<evidence type="ECO:0000256" key="10">
    <source>
        <dbReference type="ARBA" id="ARBA00038856"/>
    </source>
</evidence>
<dbReference type="Pfam" id="PF00732">
    <property type="entry name" value="GMC_oxred_N"/>
    <property type="match status" value="1"/>
</dbReference>
<dbReference type="Proteomes" id="UP001249851">
    <property type="component" value="Unassembled WGS sequence"/>
</dbReference>
<dbReference type="InterPro" id="IPR000172">
    <property type="entry name" value="GMC_OxRdtase_N"/>
</dbReference>
<dbReference type="AlphaFoldDB" id="A0AAD9VEX6"/>
<evidence type="ECO:0000256" key="7">
    <source>
        <dbReference type="ARBA" id="ARBA00023166"/>
    </source>
</evidence>
<evidence type="ECO:0000256" key="6">
    <source>
        <dbReference type="ARBA" id="ARBA00023098"/>
    </source>
</evidence>